<dbReference type="GO" id="GO:0004843">
    <property type="term" value="F:cysteine-type deubiquitinase activity"/>
    <property type="evidence" value="ECO:0007669"/>
    <property type="project" value="InterPro"/>
</dbReference>
<evidence type="ECO:0000313" key="3">
    <source>
        <dbReference type="EMBL" id="PUZ56216.1"/>
    </source>
</evidence>
<dbReference type="GO" id="GO:0005829">
    <property type="term" value="C:cytosol"/>
    <property type="evidence" value="ECO:0007669"/>
    <property type="project" value="TreeGrafter"/>
</dbReference>
<keyword evidence="1" id="KW-1133">Transmembrane helix</keyword>
<dbReference type="AlphaFoldDB" id="A0A2T7DKV5"/>
<sequence length="155" mass="17336">MHRTRAVDFLGRRTPIVYQNNNGPCPLLAICNVLLLKNVISLNPDASEVSQQKLLSLVAERLIDSNSAVQDKDEEYVCNREQNITDAIDLLPRLTTSIDVTVMFRKCVRVFSLLIGDLSCACVNVCLYVAELMTLSSPESVPCLIFWISHYTMDG</sequence>
<dbReference type="Proteomes" id="UP000244336">
    <property type="component" value="Chromosome 5"/>
</dbReference>
<dbReference type="PANTHER" id="PTHR18063:SF6">
    <property type="entry name" value="UBIQUITIN CARBOXYL-TERMINAL HYDROLASE"/>
    <property type="match status" value="1"/>
</dbReference>
<dbReference type="EMBL" id="CM009753">
    <property type="protein sequence ID" value="PUZ56216.1"/>
    <property type="molecule type" value="Genomic_DNA"/>
</dbReference>
<evidence type="ECO:0000256" key="1">
    <source>
        <dbReference type="SAM" id="Phobius"/>
    </source>
</evidence>
<dbReference type="PANTHER" id="PTHR18063">
    <property type="entry name" value="NF-E2 INDUCIBLE PROTEIN"/>
    <property type="match status" value="1"/>
</dbReference>
<keyword evidence="1" id="KW-0472">Membrane</keyword>
<evidence type="ECO:0000313" key="4">
    <source>
        <dbReference type="Proteomes" id="UP000244336"/>
    </source>
</evidence>
<feature type="domain" description="MINDY deubiquitinase" evidence="2">
    <location>
        <begin position="2"/>
        <end position="107"/>
    </location>
</feature>
<dbReference type="STRING" id="1504633.A0A2T7DKV5"/>
<accession>A0A2T7DKV5</accession>
<dbReference type="OrthoDB" id="10261212at2759"/>
<dbReference type="InterPro" id="IPR033979">
    <property type="entry name" value="MINDY_domain"/>
</dbReference>
<keyword evidence="1" id="KW-0812">Transmembrane</keyword>
<gene>
    <name evidence="3" type="ORF">GQ55_5G278100</name>
</gene>
<dbReference type="GO" id="GO:0071944">
    <property type="term" value="C:cell periphery"/>
    <property type="evidence" value="ECO:0007669"/>
    <property type="project" value="TreeGrafter"/>
</dbReference>
<keyword evidence="4" id="KW-1185">Reference proteome</keyword>
<evidence type="ECO:0000259" key="2">
    <source>
        <dbReference type="Pfam" id="PF04424"/>
    </source>
</evidence>
<name>A0A2T7DKV5_9POAL</name>
<dbReference type="GO" id="GO:0016807">
    <property type="term" value="F:cysteine-type carboxypeptidase activity"/>
    <property type="evidence" value="ECO:0007669"/>
    <property type="project" value="TreeGrafter"/>
</dbReference>
<dbReference type="GO" id="GO:1990380">
    <property type="term" value="F:K48-linked deubiquitinase activity"/>
    <property type="evidence" value="ECO:0007669"/>
    <property type="project" value="InterPro"/>
</dbReference>
<dbReference type="InterPro" id="IPR007518">
    <property type="entry name" value="MINDY"/>
</dbReference>
<feature type="transmembrane region" description="Helical" evidence="1">
    <location>
        <begin position="110"/>
        <end position="130"/>
    </location>
</feature>
<protein>
    <recommendedName>
        <fullName evidence="2">MINDY deubiquitinase domain-containing protein</fullName>
    </recommendedName>
</protein>
<reference evidence="3 4" key="1">
    <citation type="submission" date="2018-04" db="EMBL/GenBank/DDBJ databases">
        <title>WGS assembly of Panicum hallii var. hallii HAL2.</title>
        <authorList>
            <person name="Lovell J."/>
            <person name="Jenkins J."/>
            <person name="Lowry D."/>
            <person name="Mamidi S."/>
            <person name="Sreedasyam A."/>
            <person name="Weng X."/>
            <person name="Barry K."/>
            <person name="Bonette J."/>
            <person name="Campitelli B."/>
            <person name="Daum C."/>
            <person name="Gordon S."/>
            <person name="Gould B."/>
            <person name="Lipzen A."/>
            <person name="MacQueen A."/>
            <person name="Palacio-Mejia J."/>
            <person name="Plott C."/>
            <person name="Shakirov E."/>
            <person name="Shu S."/>
            <person name="Yoshinaga Y."/>
            <person name="Zane M."/>
            <person name="Rokhsar D."/>
            <person name="Grimwood J."/>
            <person name="Schmutz J."/>
            <person name="Juenger T."/>
        </authorList>
    </citation>
    <scope>NUCLEOTIDE SEQUENCE [LARGE SCALE GENOMIC DNA]</scope>
    <source>
        <strain evidence="4">cv. HAL2</strain>
    </source>
</reference>
<proteinExistence type="predicted"/>
<dbReference type="GO" id="GO:0071108">
    <property type="term" value="P:protein K48-linked deubiquitination"/>
    <property type="evidence" value="ECO:0007669"/>
    <property type="project" value="TreeGrafter"/>
</dbReference>
<dbReference type="Pfam" id="PF04424">
    <property type="entry name" value="MINDY_DUB"/>
    <property type="match status" value="1"/>
</dbReference>
<organism evidence="3 4">
    <name type="scientific">Panicum hallii var. hallii</name>
    <dbReference type="NCBI Taxonomy" id="1504633"/>
    <lineage>
        <taxon>Eukaryota</taxon>
        <taxon>Viridiplantae</taxon>
        <taxon>Streptophyta</taxon>
        <taxon>Embryophyta</taxon>
        <taxon>Tracheophyta</taxon>
        <taxon>Spermatophyta</taxon>
        <taxon>Magnoliopsida</taxon>
        <taxon>Liliopsida</taxon>
        <taxon>Poales</taxon>
        <taxon>Poaceae</taxon>
        <taxon>PACMAD clade</taxon>
        <taxon>Panicoideae</taxon>
        <taxon>Panicodae</taxon>
        <taxon>Paniceae</taxon>
        <taxon>Panicinae</taxon>
        <taxon>Panicum</taxon>
        <taxon>Panicum sect. Panicum</taxon>
    </lineage>
</organism>
<dbReference type="Gramene" id="PUZ56216">
    <property type="protein sequence ID" value="PUZ56216"/>
    <property type="gene ID" value="GQ55_5G278100"/>
</dbReference>